<evidence type="ECO:0000313" key="2">
    <source>
        <dbReference type="EMBL" id="ACM58890.1"/>
    </source>
</evidence>
<dbReference type="RefSeq" id="WP_012660101.1">
    <property type="nucleotide sequence ID" value="NC_012030.1"/>
</dbReference>
<dbReference type="Proteomes" id="UP000000740">
    <property type="component" value="Plasmid pHLAC01"/>
</dbReference>
<name>B9LWP9_HALLT</name>
<evidence type="ECO:0000313" key="3">
    <source>
        <dbReference type="Proteomes" id="UP000000740"/>
    </source>
</evidence>
<sequence>MLGVVIDVEFDGYEDDAAFVFSLLPEADVSLVPDLVFGSSKVARSDNVSQLDGAGRGGLRQDRGVDLIPTD</sequence>
<organism evidence="2 3">
    <name type="scientific">Halorubrum lacusprofundi (strain ATCC 49239 / DSM 5036 / JCM 8891 / ACAM 34)</name>
    <dbReference type="NCBI Taxonomy" id="416348"/>
    <lineage>
        <taxon>Archaea</taxon>
        <taxon>Methanobacteriati</taxon>
        <taxon>Methanobacteriota</taxon>
        <taxon>Stenosarchaea group</taxon>
        <taxon>Halobacteria</taxon>
        <taxon>Halobacteriales</taxon>
        <taxon>Haloferacaceae</taxon>
        <taxon>Halorubrum</taxon>
    </lineage>
</organism>
<feature type="region of interest" description="Disordered" evidence="1">
    <location>
        <begin position="48"/>
        <end position="71"/>
    </location>
</feature>
<dbReference type="GeneID" id="7402465"/>
<geneLocation type="plasmid" evidence="2 3">
    <name>pHLAC01</name>
</geneLocation>
<protein>
    <submittedName>
        <fullName evidence="2">Uncharacterized protein</fullName>
    </submittedName>
</protein>
<gene>
    <name evidence="2" type="ordered locus">Hlac_3372</name>
</gene>
<keyword evidence="2" id="KW-0614">Plasmid</keyword>
<evidence type="ECO:0000256" key="1">
    <source>
        <dbReference type="SAM" id="MobiDB-lite"/>
    </source>
</evidence>
<dbReference type="AlphaFoldDB" id="B9LWP9"/>
<keyword evidence="3" id="KW-1185">Reference proteome</keyword>
<dbReference type="KEGG" id="hla:Hlac_3372"/>
<dbReference type="HOGENOM" id="CLU_2730225_0_0_2"/>
<accession>B9LWP9</accession>
<dbReference type="EMBL" id="CP001367">
    <property type="protein sequence ID" value="ACM58890.1"/>
    <property type="molecule type" value="Genomic_DNA"/>
</dbReference>
<reference evidence="2 3" key="1">
    <citation type="journal article" date="2016" name="Stand. Genomic Sci.">
        <title>Complete genome sequence of the Antarctic Halorubrum lacusprofundi type strain ACAM 34.</title>
        <authorList>
            <person name="Anderson I.J."/>
            <person name="DasSarma P."/>
            <person name="Lucas S."/>
            <person name="Copeland A."/>
            <person name="Lapidus A."/>
            <person name="Del Rio T.G."/>
            <person name="Tice H."/>
            <person name="Dalin E."/>
            <person name="Bruce D.C."/>
            <person name="Goodwin L."/>
            <person name="Pitluck S."/>
            <person name="Sims D."/>
            <person name="Brettin T.S."/>
            <person name="Detter J.C."/>
            <person name="Han C.S."/>
            <person name="Larimer F."/>
            <person name="Hauser L."/>
            <person name="Land M."/>
            <person name="Ivanova N."/>
            <person name="Richardson P."/>
            <person name="Cavicchioli R."/>
            <person name="DasSarma S."/>
            <person name="Woese C.R."/>
            <person name="Kyrpides N.C."/>
        </authorList>
    </citation>
    <scope>NUCLEOTIDE SEQUENCE [LARGE SCALE GENOMIC DNA]</scope>
    <source>
        <strain evidence="3">ATCC 49239 / DSM 5036 / JCM 8891 / ACAM 34</strain>
    </source>
</reference>
<proteinExistence type="predicted"/>